<feature type="region of interest" description="Disordered" evidence="1">
    <location>
        <begin position="66"/>
        <end position="185"/>
    </location>
</feature>
<dbReference type="Proteomes" id="UP000799439">
    <property type="component" value="Unassembled WGS sequence"/>
</dbReference>
<sequence length="185" mass="20161">MTSGLSPRDIQLLAIGFRCSKSPIEIDWDKFVTLSGLKNIGSAKTTFGNLKKKLDATADQGEHQLHRFTFHTNDLKTTPTKNGKPRGRPPKRASSTDPEDAAELTTPKRTKTDKPKTPKKMRYERKKDNLLLGLNTSSPTAGGGPDFAAVNDEQMRDGLEGIPWYTGGGDDVDEGFGLGDVDEGN</sequence>
<evidence type="ECO:0000313" key="2">
    <source>
        <dbReference type="EMBL" id="KAF2148703.1"/>
    </source>
</evidence>
<name>A0A9P4IRG7_9PEZI</name>
<evidence type="ECO:0000313" key="3">
    <source>
        <dbReference type="Proteomes" id="UP000799439"/>
    </source>
</evidence>
<accession>A0A9P4IRG7</accession>
<organism evidence="2 3">
    <name type="scientific">Myriangium duriaei CBS 260.36</name>
    <dbReference type="NCBI Taxonomy" id="1168546"/>
    <lineage>
        <taxon>Eukaryota</taxon>
        <taxon>Fungi</taxon>
        <taxon>Dikarya</taxon>
        <taxon>Ascomycota</taxon>
        <taxon>Pezizomycotina</taxon>
        <taxon>Dothideomycetes</taxon>
        <taxon>Dothideomycetidae</taxon>
        <taxon>Myriangiales</taxon>
        <taxon>Myriangiaceae</taxon>
        <taxon>Myriangium</taxon>
    </lineage>
</organism>
<dbReference type="OrthoDB" id="5403747at2759"/>
<gene>
    <name evidence="2" type="ORF">K461DRAFT_301386</name>
</gene>
<reference evidence="2" key="1">
    <citation type="journal article" date="2020" name="Stud. Mycol.">
        <title>101 Dothideomycetes genomes: a test case for predicting lifestyles and emergence of pathogens.</title>
        <authorList>
            <person name="Haridas S."/>
            <person name="Albert R."/>
            <person name="Binder M."/>
            <person name="Bloem J."/>
            <person name="Labutti K."/>
            <person name="Salamov A."/>
            <person name="Andreopoulos B."/>
            <person name="Baker S."/>
            <person name="Barry K."/>
            <person name="Bills G."/>
            <person name="Bluhm B."/>
            <person name="Cannon C."/>
            <person name="Castanera R."/>
            <person name="Culley D."/>
            <person name="Daum C."/>
            <person name="Ezra D."/>
            <person name="Gonzalez J."/>
            <person name="Henrissat B."/>
            <person name="Kuo A."/>
            <person name="Liang C."/>
            <person name="Lipzen A."/>
            <person name="Lutzoni F."/>
            <person name="Magnuson J."/>
            <person name="Mondo S."/>
            <person name="Nolan M."/>
            <person name="Ohm R."/>
            <person name="Pangilinan J."/>
            <person name="Park H.-J."/>
            <person name="Ramirez L."/>
            <person name="Alfaro M."/>
            <person name="Sun H."/>
            <person name="Tritt A."/>
            <person name="Yoshinaga Y."/>
            <person name="Zwiers L.-H."/>
            <person name="Turgeon B."/>
            <person name="Goodwin S."/>
            <person name="Spatafora J."/>
            <person name="Crous P."/>
            <person name="Grigoriev I."/>
        </authorList>
    </citation>
    <scope>NUCLEOTIDE SEQUENCE</scope>
    <source>
        <strain evidence="2">CBS 260.36</strain>
    </source>
</reference>
<dbReference type="EMBL" id="ML996092">
    <property type="protein sequence ID" value="KAF2148703.1"/>
    <property type="molecule type" value="Genomic_DNA"/>
</dbReference>
<evidence type="ECO:0000256" key="1">
    <source>
        <dbReference type="SAM" id="MobiDB-lite"/>
    </source>
</evidence>
<protein>
    <submittedName>
        <fullName evidence="2">Uncharacterized protein</fullName>
    </submittedName>
</protein>
<dbReference type="AlphaFoldDB" id="A0A9P4IRG7"/>
<keyword evidence="3" id="KW-1185">Reference proteome</keyword>
<comment type="caution">
    <text evidence="2">The sequence shown here is derived from an EMBL/GenBank/DDBJ whole genome shotgun (WGS) entry which is preliminary data.</text>
</comment>
<feature type="compositionally biased region" description="Acidic residues" evidence="1">
    <location>
        <begin position="170"/>
        <end position="185"/>
    </location>
</feature>
<proteinExistence type="predicted"/>
<feature type="compositionally biased region" description="Polar residues" evidence="1">
    <location>
        <begin position="70"/>
        <end position="81"/>
    </location>
</feature>